<evidence type="ECO:0000313" key="19">
    <source>
        <dbReference type="Ensembl" id="ENSNVIP00000020355.1"/>
    </source>
</evidence>
<dbReference type="InterPro" id="IPR036770">
    <property type="entry name" value="Ankyrin_rpt-contain_sf"/>
</dbReference>
<evidence type="ECO:0000256" key="11">
    <source>
        <dbReference type="ARBA" id="ARBA00023065"/>
    </source>
</evidence>
<dbReference type="PANTHER" id="PTHR10117">
    <property type="entry name" value="TRANSIENT RECEPTOR POTENTIAL CHANNEL"/>
    <property type="match status" value="1"/>
</dbReference>
<dbReference type="InterPro" id="IPR013555">
    <property type="entry name" value="TRP_dom"/>
</dbReference>
<keyword evidence="7" id="KW-0677">Repeat</keyword>
<evidence type="ECO:0000256" key="13">
    <source>
        <dbReference type="ARBA" id="ARBA00023180"/>
    </source>
</evidence>
<evidence type="ECO:0000256" key="1">
    <source>
        <dbReference type="ARBA" id="ARBA00004651"/>
    </source>
</evidence>
<feature type="domain" description="Transient receptor ion channel" evidence="18">
    <location>
        <begin position="198"/>
        <end position="260"/>
    </location>
</feature>
<comment type="subcellular location">
    <subcellularLocation>
        <location evidence="1">Cell membrane</location>
        <topology evidence="1">Multi-pass membrane protein</topology>
    </subcellularLocation>
</comment>
<feature type="compositionally biased region" description="Basic residues" evidence="16">
    <location>
        <begin position="10"/>
        <end position="21"/>
    </location>
</feature>
<dbReference type="SMART" id="SM01420">
    <property type="entry name" value="TRP_2"/>
    <property type="match status" value="1"/>
</dbReference>
<dbReference type="GeneTree" id="ENSGT01060000248588"/>
<evidence type="ECO:0000256" key="10">
    <source>
        <dbReference type="ARBA" id="ARBA00023043"/>
    </source>
</evidence>
<accession>A0A8C7B8R7</accession>
<evidence type="ECO:0000259" key="18">
    <source>
        <dbReference type="SMART" id="SM01420"/>
    </source>
</evidence>
<protein>
    <submittedName>
        <fullName evidence="19">Transient receptor potential cation channel subfamily C member 7</fullName>
    </submittedName>
</protein>
<comment type="catalytic activity">
    <reaction evidence="15">
        <text>Ca(2+)(in) = Ca(2+)(out)</text>
        <dbReference type="Rhea" id="RHEA:29671"/>
        <dbReference type="ChEBI" id="CHEBI:29108"/>
    </reaction>
</comment>
<keyword evidence="4" id="KW-0109">Calcium transport</keyword>
<evidence type="ECO:0000256" key="3">
    <source>
        <dbReference type="ARBA" id="ARBA00022475"/>
    </source>
</evidence>
<evidence type="ECO:0000256" key="16">
    <source>
        <dbReference type="SAM" id="MobiDB-lite"/>
    </source>
</evidence>
<dbReference type="FunFam" id="1.25.40.20:FF:000157">
    <property type="entry name" value="short transient receptor potential channel 6 isoform X1"/>
    <property type="match status" value="1"/>
</dbReference>
<dbReference type="InterPro" id="IPR002110">
    <property type="entry name" value="Ankyrin_rpt"/>
</dbReference>
<evidence type="ECO:0000256" key="15">
    <source>
        <dbReference type="ARBA" id="ARBA00036634"/>
    </source>
</evidence>
<dbReference type="InterPro" id="IPR005821">
    <property type="entry name" value="Ion_trans_dom"/>
</dbReference>
<evidence type="ECO:0000256" key="8">
    <source>
        <dbReference type="ARBA" id="ARBA00022837"/>
    </source>
</evidence>
<dbReference type="AlphaFoldDB" id="A0A8C7B8R7"/>
<dbReference type="SUPFAM" id="SSF48403">
    <property type="entry name" value="Ankyrin repeat"/>
    <property type="match status" value="1"/>
</dbReference>
<keyword evidence="11" id="KW-0406">Ion transport</keyword>
<evidence type="ECO:0000256" key="7">
    <source>
        <dbReference type="ARBA" id="ARBA00022737"/>
    </source>
</evidence>
<dbReference type="GO" id="GO:0034703">
    <property type="term" value="C:cation channel complex"/>
    <property type="evidence" value="ECO:0007669"/>
    <property type="project" value="TreeGrafter"/>
</dbReference>
<keyword evidence="2" id="KW-0813">Transport</keyword>
<dbReference type="SMART" id="SM00248">
    <property type="entry name" value="ANK"/>
    <property type="match status" value="3"/>
</dbReference>
<dbReference type="NCBIfam" id="TIGR00870">
    <property type="entry name" value="trp"/>
    <property type="match status" value="1"/>
</dbReference>
<keyword evidence="8" id="KW-0106">Calcium</keyword>
<dbReference type="Proteomes" id="UP000694425">
    <property type="component" value="Unplaced"/>
</dbReference>
<dbReference type="Gene3D" id="1.25.40.20">
    <property type="entry name" value="Ankyrin repeat-containing domain"/>
    <property type="match status" value="1"/>
</dbReference>
<dbReference type="Pfam" id="PF00520">
    <property type="entry name" value="Ion_trans"/>
    <property type="match status" value="1"/>
</dbReference>
<reference evidence="19" key="2">
    <citation type="submission" date="2025-09" db="UniProtKB">
        <authorList>
            <consortium name="Ensembl"/>
        </authorList>
    </citation>
    <scope>IDENTIFICATION</scope>
</reference>
<keyword evidence="3" id="KW-1003">Cell membrane</keyword>
<keyword evidence="6 17" id="KW-0812">Transmembrane</keyword>
<evidence type="ECO:0000313" key="20">
    <source>
        <dbReference type="Proteomes" id="UP000694425"/>
    </source>
</evidence>
<dbReference type="FunFam" id="1.10.287.70:FF:000041">
    <property type="entry name" value="Transient receptor potential cation channel subfamily C member 7"/>
    <property type="match status" value="1"/>
</dbReference>
<evidence type="ECO:0000256" key="5">
    <source>
        <dbReference type="ARBA" id="ARBA00022673"/>
    </source>
</evidence>
<keyword evidence="13" id="KW-0325">Glycoprotein</keyword>
<name>A0A8C7B8R7_NEOVI</name>
<dbReference type="GO" id="GO:0051480">
    <property type="term" value="P:regulation of cytosolic calcium ion concentration"/>
    <property type="evidence" value="ECO:0007669"/>
    <property type="project" value="TreeGrafter"/>
</dbReference>
<feature type="region of interest" description="Disordered" evidence="16">
    <location>
        <begin position="1"/>
        <end position="21"/>
    </location>
</feature>
<sequence>MLGSGTFKNMQRRHTTLREKGRRQAIRGPAYMFNEKGTSLTPEEERFLDSAEYGNIPVVRKMLEESKTLNFNCVDYMGQNALQLAVGNEHLEVTELLLKKENLARVGDALLLAISKGYVRIVEAILNHPGFAASKRLTLSPCEQELQDDDFYAYDEDGTRFSQDITPIILAAHCQEYEIVHILLLKGARIERPHDYFCKCNECTEKQRKDSFSHSRSRMNAYKGLASAAYLSLSSEDPVLTALELSNELARLANIETEFKLGRTLRSPFMKFVAHAVSFTIFLGLLVVNASDRFEGVKNLPNETFTDHPKQIFRVKTTQFSWTEMLIMKWVLGMIWSECKEIWEEGPREYVLHLWNLLDFGMLSIFVASFTARFMAFLKASEAQLYVDQHVQDDTLHNVSLPPEVAYFTYARDKWWPSDPQIISEGLYAIAVVLSFSRIAYILPANESFGPLQISLGRTVKDIFKFMVIFIMVFVAFMIGMFNLYSYYRGAKYNPAFTTVEESFKTLFWSIFGLSEVISVVLKYDHKFIENIGYVLYGVYNVTMVVVLLNMLIAMINNSYQEIEEDADVEWKFARAKLWLSYFDEGRTLPAPFNLVPSPKSFYYLIMRIKMCLIKLCKSKAKSCENDLEMGMLNSKFRKTRYQAGMRNSENLTANNSFSKPTRYQKIMKRLIKRYVLKAQVDRESDEVNEGELKEIKQDISSLRYELLEEKSQATGELADLIQQLSEKFGKNLNKDHLRVNKGKDI</sequence>
<evidence type="ECO:0000256" key="14">
    <source>
        <dbReference type="ARBA" id="ARBA00023303"/>
    </source>
</evidence>
<keyword evidence="14" id="KW-0407">Ion channel</keyword>
<evidence type="ECO:0000256" key="17">
    <source>
        <dbReference type="SAM" id="Phobius"/>
    </source>
</evidence>
<evidence type="ECO:0000256" key="6">
    <source>
        <dbReference type="ARBA" id="ARBA00022692"/>
    </source>
</evidence>
<feature type="transmembrane region" description="Helical" evidence="17">
    <location>
        <begin position="272"/>
        <end position="291"/>
    </location>
</feature>
<dbReference type="InterPro" id="IPR002153">
    <property type="entry name" value="TRPC_channel"/>
</dbReference>
<reference evidence="19" key="1">
    <citation type="submission" date="2025-08" db="UniProtKB">
        <authorList>
            <consortium name="Ensembl"/>
        </authorList>
    </citation>
    <scope>IDENTIFICATION</scope>
</reference>
<dbReference type="GO" id="GO:0005886">
    <property type="term" value="C:plasma membrane"/>
    <property type="evidence" value="ECO:0007669"/>
    <property type="project" value="UniProtKB-SubCell"/>
</dbReference>
<feature type="transmembrane region" description="Helical" evidence="17">
    <location>
        <begin position="534"/>
        <end position="553"/>
    </location>
</feature>
<dbReference type="Pfam" id="PF12796">
    <property type="entry name" value="Ank_2"/>
    <property type="match status" value="1"/>
</dbReference>
<dbReference type="GO" id="GO:0007338">
    <property type="term" value="P:single fertilization"/>
    <property type="evidence" value="ECO:0007669"/>
    <property type="project" value="TreeGrafter"/>
</dbReference>
<dbReference type="Ensembl" id="ENSNVIT00000023702.1">
    <property type="protein sequence ID" value="ENSNVIP00000020355.1"/>
    <property type="gene ID" value="ENSNVIG00000015856.1"/>
</dbReference>
<dbReference type="GO" id="GO:0015279">
    <property type="term" value="F:store-operated calcium channel activity"/>
    <property type="evidence" value="ECO:0007669"/>
    <property type="project" value="TreeGrafter"/>
</dbReference>
<keyword evidence="5" id="KW-0107">Calcium channel</keyword>
<dbReference type="Gene3D" id="1.10.287.70">
    <property type="match status" value="1"/>
</dbReference>
<proteinExistence type="predicted"/>
<dbReference type="PRINTS" id="PR01097">
    <property type="entry name" value="TRNSRECEPTRP"/>
</dbReference>
<evidence type="ECO:0000256" key="2">
    <source>
        <dbReference type="ARBA" id="ARBA00022448"/>
    </source>
</evidence>
<keyword evidence="12 17" id="KW-0472">Membrane</keyword>
<gene>
    <name evidence="19" type="primary">TRPC7</name>
</gene>
<dbReference type="Pfam" id="PF08344">
    <property type="entry name" value="TRP_2"/>
    <property type="match status" value="1"/>
</dbReference>
<organism evidence="19 20">
    <name type="scientific">Neovison vison</name>
    <name type="common">American mink</name>
    <name type="synonym">Mustela vison</name>
    <dbReference type="NCBI Taxonomy" id="452646"/>
    <lineage>
        <taxon>Eukaryota</taxon>
        <taxon>Metazoa</taxon>
        <taxon>Chordata</taxon>
        <taxon>Craniata</taxon>
        <taxon>Vertebrata</taxon>
        <taxon>Euteleostomi</taxon>
        <taxon>Mammalia</taxon>
        <taxon>Eutheria</taxon>
        <taxon>Laurasiatheria</taxon>
        <taxon>Carnivora</taxon>
        <taxon>Caniformia</taxon>
        <taxon>Musteloidea</taxon>
        <taxon>Mustelidae</taxon>
        <taxon>Mustelinae</taxon>
        <taxon>Neogale</taxon>
    </lineage>
</organism>
<dbReference type="GO" id="GO:0070679">
    <property type="term" value="F:inositol 1,4,5 trisphosphate binding"/>
    <property type="evidence" value="ECO:0007669"/>
    <property type="project" value="TreeGrafter"/>
</dbReference>
<evidence type="ECO:0000256" key="4">
    <source>
        <dbReference type="ARBA" id="ARBA00022568"/>
    </source>
</evidence>
<feature type="transmembrane region" description="Helical" evidence="17">
    <location>
        <begin position="354"/>
        <end position="376"/>
    </location>
</feature>
<keyword evidence="20" id="KW-1185">Reference proteome</keyword>
<keyword evidence="10" id="KW-0040">ANK repeat</keyword>
<evidence type="ECO:0000256" key="9">
    <source>
        <dbReference type="ARBA" id="ARBA00022989"/>
    </source>
</evidence>
<keyword evidence="9 17" id="KW-1133">Transmembrane helix</keyword>
<evidence type="ECO:0000256" key="12">
    <source>
        <dbReference type="ARBA" id="ARBA00023136"/>
    </source>
</evidence>
<dbReference type="PANTHER" id="PTHR10117:SF9">
    <property type="entry name" value="SHORT TRANSIENT RECEPTOR POTENTIAL CHANNEL 7"/>
    <property type="match status" value="1"/>
</dbReference>
<feature type="transmembrane region" description="Helical" evidence="17">
    <location>
        <begin position="463"/>
        <end position="485"/>
    </location>
</feature>